<comment type="caution">
    <text evidence="2">The sequence shown here is derived from an EMBL/GenBank/DDBJ whole genome shotgun (WGS) entry which is preliminary data.</text>
</comment>
<feature type="signal peptide" evidence="1">
    <location>
        <begin position="1"/>
        <end position="17"/>
    </location>
</feature>
<protein>
    <submittedName>
        <fullName evidence="2">Uncharacterized protein</fullName>
    </submittedName>
</protein>
<reference evidence="2" key="1">
    <citation type="submission" date="2020-05" db="EMBL/GenBank/DDBJ databases">
        <title>Phylogenomic resolution of chytrid fungi.</title>
        <authorList>
            <person name="Stajich J.E."/>
            <person name="Amses K."/>
            <person name="Simmons R."/>
            <person name="Seto K."/>
            <person name="Myers J."/>
            <person name="Bonds A."/>
            <person name="Quandt C.A."/>
            <person name="Barry K."/>
            <person name="Liu P."/>
            <person name="Grigoriev I."/>
            <person name="Longcore J.E."/>
            <person name="James T.Y."/>
        </authorList>
    </citation>
    <scope>NUCLEOTIDE SEQUENCE</scope>
    <source>
        <strain evidence="2">JEL0318</strain>
    </source>
</reference>
<keyword evidence="1" id="KW-0732">Signal</keyword>
<accession>A0AAD5X7V6</accession>
<dbReference type="EMBL" id="JADGJD010000049">
    <property type="protein sequence ID" value="KAJ3056024.1"/>
    <property type="molecule type" value="Genomic_DNA"/>
</dbReference>
<sequence length="237" mass="23964">MRPTAFLPLVFAPLALAQSQSAPQCQPTDVDCFVDKAQYTVLGSVLGNNIGQSNSVTGVTGTEANYNATIRIQCVYASTDPVANNGQNILGKDVLVTGFGTSRRACPNGGGATANATQSNIFFLFVANTPPKGETPILSVFDICTGGLTYNDPNLSAVGQVLAQNPQRAFYGSARGPSDCKINGLPQDAAPTPSSAATVPTSTSAANNLPGAASNVKASWVGSIIAGAAAIAGAVLA</sequence>
<gene>
    <name evidence="2" type="ORF">HK097_008364</name>
</gene>
<proteinExistence type="predicted"/>
<evidence type="ECO:0000256" key="1">
    <source>
        <dbReference type="SAM" id="SignalP"/>
    </source>
</evidence>
<feature type="chain" id="PRO_5042137759" evidence="1">
    <location>
        <begin position="18"/>
        <end position="237"/>
    </location>
</feature>
<evidence type="ECO:0000313" key="3">
    <source>
        <dbReference type="Proteomes" id="UP001212841"/>
    </source>
</evidence>
<evidence type="ECO:0000313" key="2">
    <source>
        <dbReference type="EMBL" id="KAJ3056024.1"/>
    </source>
</evidence>
<dbReference type="AlphaFoldDB" id="A0AAD5X7V6"/>
<dbReference type="Proteomes" id="UP001212841">
    <property type="component" value="Unassembled WGS sequence"/>
</dbReference>
<keyword evidence="3" id="KW-1185">Reference proteome</keyword>
<name>A0AAD5X7V6_9FUNG</name>
<organism evidence="2 3">
    <name type="scientific">Rhizophlyctis rosea</name>
    <dbReference type="NCBI Taxonomy" id="64517"/>
    <lineage>
        <taxon>Eukaryota</taxon>
        <taxon>Fungi</taxon>
        <taxon>Fungi incertae sedis</taxon>
        <taxon>Chytridiomycota</taxon>
        <taxon>Chytridiomycota incertae sedis</taxon>
        <taxon>Chytridiomycetes</taxon>
        <taxon>Rhizophlyctidales</taxon>
        <taxon>Rhizophlyctidaceae</taxon>
        <taxon>Rhizophlyctis</taxon>
    </lineage>
</organism>